<evidence type="ECO:0000313" key="1">
    <source>
        <dbReference type="EMBL" id="CAB4023882.1"/>
    </source>
</evidence>
<comment type="caution">
    <text evidence="1">The sequence shown here is derived from an EMBL/GenBank/DDBJ whole genome shotgun (WGS) entry which is preliminary data.</text>
</comment>
<proteinExistence type="predicted"/>
<reference evidence="1" key="1">
    <citation type="submission" date="2020-04" db="EMBL/GenBank/DDBJ databases">
        <authorList>
            <person name="Alioto T."/>
            <person name="Alioto T."/>
            <person name="Gomez Garrido J."/>
        </authorList>
    </citation>
    <scope>NUCLEOTIDE SEQUENCE</scope>
    <source>
        <strain evidence="1">A484AB</strain>
    </source>
</reference>
<name>A0A7D9L537_PARCT</name>
<dbReference type="Proteomes" id="UP001152795">
    <property type="component" value="Unassembled WGS sequence"/>
</dbReference>
<dbReference type="OrthoDB" id="9993828at2759"/>
<sequence>MWDWKKGSPKIPVKKMKMADKEEKSEKYVCLQCLKQHLQGKRDKRFANICRADVSSVKRHKQRWHSLPNSAQCTIVPESAPEVSALKKEYREVKPKDRRAVSYAETLSNAVENITKENTMVDDFEVQQFQKPKGTMEKTSEEMETNDGIFRDDSELSDLAPLKSHSSVKNQSTLLTMTRPKATEQTTDTSLKQVIDAVADLSLKIDSIGTQHKTMVQLALEDGEVQKSLSTLRKAENILQLTESSKLLEWFYDETTECAVLRCLPCFQLHLAAKPTLAKLTPLKAQRLLNTSGSGTLATGIFVKKETTRLLIQGHNQTWYREKNICIEHVCLIGTGSITHKKAMEEYEKNKQAEKRAAASSGNVFRAAIADVKVCAAGRHFETLISFLACCGANVGSIGHSRNNFNHILYCLEKIIDKRINTWLNTPLSSTLLPPHFWATTDKATPSRITNQAVIIVARNNEGVPCPIPVASPPVYSEFQGATYRELAKQLLEGVSQHFSEDVLSRLCGVAADGPYQASGFAAQLRESLAITGDDPDLALPVTWDTAHVLHLAVTDVRDAQNQSGAYFRQFIKRCNVFNHVMSHGKGFAFLQMVDKDARRPVSYATQRFASSAYEQWQKIEKSYSSLWKAFDLLHPQRNDNEEWQYMIAGSDFVADLLAFLDIMGPVVDLMIRAQALDTPMWKLKLWWPKVKAKLMKAGGGDMEAFPRLQKAQDTLKPGETFRDVELLQGWLIVQDDGVNAGENRFKWSMREEDEIKEDRERFARNLAKALDKRVSTVVNPAVVSHLEVFDAANLVMLHCGEVKDGSLKYVLPEGEVEEYGVESCKRVLKVASEMSHIHSAGINFDHRMAHTYMSRIKKAVKQGIWNGTCPEWFESQEASMPPTKEGADLVGFYSVNTTELDSVFTMLFANGNVHRVRLNEHRFYESFYSRKEIYEVAEPAACALLDIVLAKGDPEAIAESFYNAMRSQQQSGGQLNETLARRTKVNWCLPSLKQCDGIIKEAVALYLRGDDVIKAHKKNTFFSGRAKEYFVSKVVDRHHADSGRCPFLADTE</sequence>
<dbReference type="EMBL" id="CACRXK020012731">
    <property type="protein sequence ID" value="CAB4023882.1"/>
    <property type="molecule type" value="Genomic_DNA"/>
</dbReference>
<evidence type="ECO:0000313" key="2">
    <source>
        <dbReference type="Proteomes" id="UP001152795"/>
    </source>
</evidence>
<protein>
    <submittedName>
        <fullName evidence="1">Uncharacterized protein</fullName>
    </submittedName>
</protein>
<organism evidence="1 2">
    <name type="scientific">Paramuricea clavata</name>
    <name type="common">Red gorgonian</name>
    <name type="synonym">Violescent sea-whip</name>
    <dbReference type="NCBI Taxonomy" id="317549"/>
    <lineage>
        <taxon>Eukaryota</taxon>
        <taxon>Metazoa</taxon>
        <taxon>Cnidaria</taxon>
        <taxon>Anthozoa</taxon>
        <taxon>Octocorallia</taxon>
        <taxon>Malacalcyonacea</taxon>
        <taxon>Plexauridae</taxon>
        <taxon>Paramuricea</taxon>
    </lineage>
</organism>
<keyword evidence="2" id="KW-1185">Reference proteome</keyword>
<gene>
    <name evidence="1" type="ORF">PACLA_8A050049</name>
</gene>
<dbReference type="AlphaFoldDB" id="A0A7D9L537"/>
<accession>A0A7D9L537</accession>